<evidence type="ECO:0000256" key="1">
    <source>
        <dbReference type="ARBA" id="ARBA00001954"/>
    </source>
</evidence>
<dbReference type="InterPro" id="IPR003819">
    <property type="entry name" value="TauD/TfdA-like"/>
</dbReference>
<accession>A0A167PX08</accession>
<name>A0A167PX08_CALVF</name>
<dbReference type="PANTHER" id="PTHR10696">
    <property type="entry name" value="GAMMA-BUTYROBETAINE HYDROXYLASE-RELATED"/>
    <property type="match status" value="1"/>
</dbReference>
<dbReference type="OrthoDB" id="406634at2759"/>
<dbReference type="GO" id="GO:0046872">
    <property type="term" value="F:metal ion binding"/>
    <property type="evidence" value="ECO:0007669"/>
    <property type="project" value="UniProtKB-KW"/>
</dbReference>
<dbReference type="InterPro" id="IPR038492">
    <property type="entry name" value="GBBH-like_N_sf"/>
</dbReference>
<feature type="domain" description="TauD/TfdA-like" evidence="8">
    <location>
        <begin position="281"/>
        <end position="542"/>
    </location>
</feature>
<organism evidence="10 11">
    <name type="scientific">Calocera viscosa (strain TUFC12733)</name>
    <dbReference type="NCBI Taxonomy" id="1330018"/>
    <lineage>
        <taxon>Eukaryota</taxon>
        <taxon>Fungi</taxon>
        <taxon>Dikarya</taxon>
        <taxon>Basidiomycota</taxon>
        <taxon>Agaricomycotina</taxon>
        <taxon>Dacrymycetes</taxon>
        <taxon>Dacrymycetales</taxon>
        <taxon>Dacrymycetaceae</taxon>
        <taxon>Calocera</taxon>
    </lineage>
</organism>
<feature type="region of interest" description="Disordered" evidence="7">
    <location>
        <begin position="729"/>
        <end position="763"/>
    </location>
</feature>
<dbReference type="InterPro" id="IPR010376">
    <property type="entry name" value="GBBH-like_N"/>
</dbReference>
<dbReference type="Gene3D" id="3.60.130.10">
    <property type="entry name" value="Clavaminate synthase-like"/>
    <property type="match status" value="1"/>
</dbReference>
<evidence type="ECO:0000256" key="6">
    <source>
        <dbReference type="ARBA" id="ARBA00023004"/>
    </source>
</evidence>
<evidence type="ECO:0000256" key="5">
    <source>
        <dbReference type="ARBA" id="ARBA00023002"/>
    </source>
</evidence>
<evidence type="ECO:0000259" key="9">
    <source>
        <dbReference type="Pfam" id="PF06155"/>
    </source>
</evidence>
<keyword evidence="3" id="KW-0479">Metal-binding</keyword>
<feature type="domain" description="Gamma-butyrobetaine hydroxylase-like N-terminal" evidence="9">
    <location>
        <begin position="158"/>
        <end position="249"/>
    </location>
</feature>
<feature type="region of interest" description="Disordered" evidence="7">
    <location>
        <begin position="792"/>
        <end position="817"/>
    </location>
</feature>
<feature type="compositionally biased region" description="Basic and acidic residues" evidence="7">
    <location>
        <begin position="93"/>
        <end position="106"/>
    </location>
</feature>
<protein>
    <submittedName>
        <fullName evidence="10">Clavaminate synthase-like protein</fullName>
    </submittedName>
</protein>
<evidence type="ECO:0000256" key="4">
    <source>
        <dbReference type="ARBA" id="ARBA00022964"/>
    </source>
</evidence>
<evidence type="ECO:0000256" key="3">
    <source>
        <dbReference type="ARBA" id="ARBA00022723"/>
    </source>
</evidence>
<dbReference type="InterPro" id="IPR050411">
    <property type="entry name" value="AlphaKG_dependent_hydroxylases"/>
</dbReference>
<feature type="region of interest" description="Disordered" evidence="7">
    <location>
        <begin position="559"/>
        <end position="579"/>
    </location>
</feature>
<dbReference type="GO" id="GO:0005739">
    <property type="term" value="C:mitochondrion"/>
    <property type="evidence" value="ECO:0007669"/>
    <property type="project" value="TreeGrafter"/>
</dbReference>
<feature type="region of interest" description="Disordered" evidence="7">
    <location>
        <begin position="607"/>
        <end position="654"/>
    </location>
</feature>
<keyword evidence="6" id="KW-0408">Iron</keyword>
<keyword evidence="11" id="KW-1185">Reference proteome</keyword>
<evidence type="ECO:0000256" key="7">
    <source>
        <dbReference type="SAM" id="MobiDB-lite"/>
    </source>
</evidence>
<comment type="similarity">
    <text evidence="2">Belongs to the gamma-BBH/TMLD family.</text>
</comment>
<dbReference type="SUPFAM" id="SSF51197">
    <property type="entry name" value="Clavaminate synthase-like"/>
    <property type="match status" value="1"/>
</dbReference>
<dbReference type="Gene3D" id="3.30.2020.30">
    <property type="match status" value="1"/>
</dbReference>
<feature type="compositionally biased region" description="Basic and acidic residues" evidence="7">
    <location>
        <begin position="616"/>
        <end position="626"/>
    </location>
</feature>
<dbReference type="STRING" id="1330018.A0A167PX08"/>
<feature type="region of interest" description="Disordered" evidence="7">
    <location>
        <begin position="56"/>
        <end position="151"/>
    </location>
</feature>
<keyword evidence="4" id="KW-0223">Dioxygenase</keyword>
<proteinExistence type="inferred from homology"/>
<keyword evidence="5" id="KW-0560">Oxidoreductase</keyword>
<evidence type="ECO:0000313" key="10">
    <source>
        <dbReference type="EMBL" id="KZO99205.1"/>
    </source>
</evidence>
<dbReference type="PANTHER" id="PTHR10696:SF25">
    <property type="entry name" value="OXIDOREDUCTASE AIM17-RELATED"/>
    <property type="match status" value="1"/>
</dbReference>
<reference evidence="10 11" key="1">
    <citation type="journal article" date="2016" name="Mol. Biol. Evol.">
        <title>Comparative Genomics of Early-Diverging Mushroom-Forming Fungi Provides Insights into the Origins of Lignocellulose Decay Capabilities.</title>
        <authorList>
            <person name="Nagy L.G."/>
            <person name="Riley R."/>
            <person name="Tritt A."/>
            <person name="Adam C."/>
            <person name="Daum C."/>
            <person name="Floudas D."/>
            <person name="Sun H."/>
            <person name="Yadav J.S."/>
            <person name="Pangilinan J."/>
            <person name="Larsson K.H."/>
            <person name="Matsuura K."/>
            <person name="Barry K."/>
            <person name="Labutti K."/>
            <person name="Kuo R."/>
            <person name="Ohm R.A."/>
            <person name="Bhattacharya S.S."/>
            <person name="Shirouzu T."/>
            <person name="Yoshinaga Y."/>
            <person name="Martin F.M."/>
            <person name="Grigoriev I.V."/>
            <person name="Hibbett D.S."/>
        </authorList>
    </citation>
    <scope>NUCLEOTIDE SEQUENCE [LARGE SCALE GENOMIC DNA]</scope>
    <source>
        <strain evidence="10 11">TUFC12733</strain>
    </source>
</reference>
<feature type="region of interest" description="Disordered" evidence="7">
    <location>
        <begin position="668"/>
        <end position="699"/>
    </location>
</feature>
<evidence type="ECO:0000259" key="8">
    <source>
        <dbReference type="Pfam" id="PF02668"/>
    </source>
</evidence>
<dbReference type="InterPro" id="IPR042098">
    <property type="entry name" value="TauD-like_sf"/>
</dbReference>
<dbReference type="EMBL" id="KV417273">
    <property type="protein sequence ID" value="KZO99205.1"/>
    <property type="molecule type" value="Genomic_DNA"/>
</dbReference>
<dbReference type="AlphaFoldDB" id="A0A167PX08"/>
<feature type="compositionally biased region" description="Basic and acidic residues" evidence="7">
    <location>
        <begin position="139"/>
        <end position="150"/>
    </location>
</feature>
<dbReference type="GO" id="GO:0016706">
    <property type="term" value="F:2-oxoglutarate-dependent dioxygenase activity"/>
    <property type="evidence" value="ECO:0007669"/>
    <property type="project" value="UniProtKB-ARBA"/>
</dbReference>
<evidence type="ECO:0000256" key="2">
    <source>
        <dbReference type="ARBA" id="ARBA00008654"/>
    </source>
</evidence>
<dbReference type="GO" id="GO:0045329">
    <property type="term" value="P:carnitine biosynthetic process"/>
    <property type="evidence" value="ECO:0007669"/>
    <property type="project" value="TreeGrafter"/>
</dbReference>
<sequence>MPSVKRAEIFAHTRAWALLSARDDHVLRMLRRPLALRRVWRTSALAARTFSFYGPALDEGDVPHESAATQHSKRFRQATEGRQLPESPEQLMPEDRMTRYPPKLEEPNLETEEQEQDEDEDLDEEEDLEDVEMEEDGMEAEHTSTARRSGDPYCIDLQSNAIALQVDFKRSKKGPIQSRRYPNFWLRNSCACTKCVDPSTRQRRTQSRQEQPRFAIAPDKTERIQRDGQDLVRVLWEDGHESEYSLSWLWTHGDPATRAKAQNSPPHRIAWRVDELQKDTLSWPLSAEDRGKALYRLLAYGVVFLSGVPKDGEAIRDVAAQFGDVRNTFYGETWDVKSVPNSKNVAYTDQKLAFHQDLLYMRNPPAYQVLHCIENRVSGGESSFVDGLRAAYELGASLPTVFSTLSRYPVPFQYVNAGEARYCSHLTIKIARSGDGNDSARGLFVNLGANWRGRIPHEVAKTDYHISHVNFSPPFQAPLPYNAPVEMHFALRAFAHQLTDRRLAYRYKMKEGDCVVFDNRRVLHAREEFDANEGPRWLKGCYLDEDAVVDTWRKYGVSERSEHKEDSTMPPLGQPPFRQPPFRQPPFEHRLRKIFEQSMVLGMHGTLPESLWRPAGDPRDISRTPADKGTTGLPGRRSFRPEHGSNRVHSPMRPDLIRQQLESLSHVEDDKRALEKGQKWVPRDSAESKEGSEGEEDKVMDKEAPFPRMQTLLEHRHRLLRQSMALGTQDALPEPSRWRPAGEPTDADWTTYRPEQGTAEDTEIPLTLDSLLDAQNGKSAWGNRWRRVLEDNAESKEGSEGEEDQDTSEADRIRRMS</sequence>
<dbReference type="Proteomes" id="UP000076738">
    <property type="component" value="Unassembled WGS sequence"/>
</dbReference>
<comment type="cofactor">
    <cofactor evidence="1">
        <name>Fe(2+)</name>
        <dbReference type="ChEBI" id="CHEBI:29033"/>
    </cofactor>
</comment>
<feature type="compositionally biased region" description="Acidic residues" evidence="7">
    <location>
        <begin position="107"/>
        <end position="138"/>
    </location>
</feature>
<dbReference type="Pfam" id="PF06155">
    <property type="entry name" value="GBBH-like_N"/>
    <property type="match status" value="1"/>
</dbReference>
<dbReference type="Pfam" id="PF02668">
    <property type="entry name" value="TauD"/>
    <property type="match status" value="1"/>
</dbReference>
<evidence type="ECO:0000313" key="11">
    <source>
        <dbReference type="Proteomes" id="UP000076738"/>
    </source>
</evidence>
<gene>
    <name evidence="10" type="ORF">CALVIDRAFT_405077</name>
</gene>